<comment type="similarity">
    <text evidence="2">Belongs to the threonine aldolase family.</text>
</comment>
<dbReference type="InterPro" id="IPR015422">
    <property type="entry name" value="PyrdxlP-dep_Trfase_small"/>
</dbReference>
<sequence length="348" mass="36202">MIELRSDTFTLPTSNMLKAMVDAPLGDDVYGEDPTVRGLEELAAEVLGKQAACLTPSGTMANLAAIMTHAPRGAKVLVGDESDIYVYEAGGASVLGGAVYEPVRTGPDGTLALEDLARGFPDDPDDPQFALPALICLENTHNRAGGKVLPPDYLARVRRFADERGVAVHLDGARVFNAAVASGVPVARIAEHADSVQFCLSKGLGAPIGSIVAGSAEFITGVRRLRKMLGGGMRQAGVIAAAGILAITAADRLAEDHANARRLAEGLADVDGVEVDPAAVQTNIVMFRVTDPRFTWRSFVAAAAAEGLAVGELGHGRIRAVTHSGVSTADVDRAVVVVRDVVKRGPLG</sequence>
<comment type="caution">
    <text evidence="5">The sequence shown here is derived from an EMBL/GenBank/DDBJ whole genome shotgun (WGS) entry which is preliminary data.</text>
</comment>
<dbReference type="InterPro" id="IPR015421">
    <property type="entry name" value="PyrdxlP-dep_Trfase_major"/>
</dbReference>
<evidence type="ECO:0000256" key="3">
    <source>
        <dbReference type="ARBA" id="ARBA00022898"/>
    </source>
</evidence>
<dbReference type="Proteomes" id="UP001596220">
    <property type="component" value="Unassembled WGS sequence"/>
</dbReference>
<dbReference type="Gene3D" id="3.40.640.10">
    <property type="entry name" value="Type I PLP-dependent aspartate aminotransferase-like (Major domain)"/>
    <property type="match status" value="1"/>
</dbReference>
<dbReference type="SUPFAM" id="SSF53383">
    <property type="entry name" value="PLP-dependent transferases"/>
    <property type="match status" value="1"/>
</dbReference>
<comment type="cofactor">
    <cofactor evidence="1">
        <name>pyridoxal 5'-phosphate</name>
        <dbReference type="ChEBI" id="CHEBI:597326"/>
    </cofactor>
</comment>
<dbReference type="Pfam" id="PF01212">
    <property type="entry name" value="Beta_elim_lyase"/>
    <property type="match status" value="1"/>
</dbReference>
<protein>
    <submittedName>
        <fullName evidence="5">GntG family PLP-dependent aldolase</fullName>
    </submittedName>
</protein>
<accession>A0ABW1P810</accession>
<evidence type="ECO:0000256" key="2">
    <source>
        <dbReference type="ARBA" id="ARBA00006966"/>
    </source>
</evidence>
<evidence type="ECO:0000256" key="1">
    <source>
        <dbReference type="ARBA" id="ARBA00001933"/>
    </source>
</evidence>
<organism evidence="5 6">
    <name type="scientific">Saccharothrix lopnurensis</name>
    <dbReference type="NCBI Taxonomy" id="1670621"/>
    <lineage>
        <taxon>Bacteria</taxon>
        <taxon>Bacillati</taxon>
        <taxon>Actinomycetota</taxon>
        <taxon>Actinomycetes</taxon>
        <taxon>Pseudonocardiales</taxon>
        <taxon>Pseudonocardiaceae</taxon>
        <taxon>Saccharothrix</taxon>
    </lineage>
</organism>
<dbReference type="NCBIfam" id="NF041359">
    <property type="entry name" value="GntG_guanitoxin"/>
    <property type="match status" value="1"/>
</dbReference>
<dbReference type="InterPro" id="IPR023603">
    <property type="entry name" value="Low_specificity_L-TA-like"/>
</dbReference>
<evidence type="ECO:0000313" key="6">
    <source>
        <dbReference type="Proteomes" id="UP001596220"/>
    </source>
</evidence>
<dbReference type="PANTHER" id="PTHR48097">
    <property type="entry name" value="L-THREONINE ALDOLASE-RELATED"/>
    <property type="match status" value="1"/>
</dbReference>
<evidence type="ECO:0000313" key="5">
    <source>
        <dbReference type="EMBL" id="MFC6091656.1"/>
    </source>
</evidence>
<dbReference type="EMBL" id="JBHSQO010000020">
    <property type="protein sequence ID" value="MFC6091656.1"/>
    <property type="molecule type" value="Genomic_DNA"/>
</dbReference>
<dbReference type="InterPro" id="IPR015424">
    <property type="entry name" value="PyrdxlP-dep_Trfase"/>
</dbReference>
<name>A0ABW1P810_9PSEU</name>
<proteinExistence type="inferred from homology"/>
<reference evidence="6" key="1">
    <citation type="journal article" date="2019" name="Int. J. Syst. Evol. Microbiol.">
        <title>The Global Catalogue of Microorganisms (GCM) 10K type strain sequencing project: providing services to taxonomists for standard genome sequencing and annotation.</title>
        <authorList>
            <consortium name="The Broad Institute Genomics Platform"/>
            <consortium name="The Broad Institute Genome Sequencing Center for Infectious Disease"/>
            <person name="Wu L."/>
            <person name="Ma J."/>
        </authorList>
    </citation>
    <scope>NUCLEOTIDE SEQUENCE [LARGE SCALE GENOMIC DNA]</scope>
    <source>
        <strain evidence="6">CGMCC 4.7246</strain>
    </source>
</reference>
<dbReference type="Gene3D" id="3.90.1150.10">
    <property type="entry name" value="Aspartate Aminotransferase, domain 1"/>
    <property type="match status" value="1"/>
</dbReference>
<keyword evidence="3" id="KW-0663">Pyridoxal phosphate</keyword>
<gene>
    <name evidence="5" type="ORF">ACFP3R_20485</name>
</gene>
<keyword evidence="6" id="KW-1185">Reference proteome</keyword>
<dbReference type="PIRSF" id="PIRSF017617">
    <property type="entry name" value="Thr_aldolase"/>
    <property type="match status" value="1"/>
</dbReference>
<dbReference type="InterPro" id="IPR001597">
    <property type="entry name" value="ArAA_b-elim_lyase/Thr_aldolase"/>
</dbReference>
<evidence type="ECO:0000259" key="4">
    <source>
        <dbReference type="Pfam" id="PF01212"/>
    </source>
</evidence>
<dbReference type="PANTHER" id="PTHR48097:SF9">
    <property type="entry name" value="L-THREONINE ALDOLASE"/>
    <property type="match status" value="1"/>
</dbReference>
<feature type="domain" description="Aromatic amino acid beta-eliminating lyase/threonine aldolase" evidence="4">
    <location>
        <begin position="3"/>
        <end position="288"/>
    </location>
</feature>
<dbReference type="RefSeq" id="WP_380637941.1">
    <property type="nucleotide sequence ID" value="NZ_JBHSQO010000020.1"/>
</dbReference>